<evidence type="ECO:0000313" key="2">
    <source>
        <dbReference type="EMBL" id="JAC82781.1"/>
    </source>
</evidence>
<sequence length="57" mass="5996">MQLLAVAIFCLSLETSSGADVANGSETAILNASVTSERQVLLSHWQSPGLLLPPSDR</sequence>
<protein>
    <submittedName>
        <fullName evidence="2">Uncharacterized protein</fullName>
    </submittedName>
</protein>
<proteinExistence type="predicted"/>
<feature type="chain" id="PRO_5001606488" evidence="1">
    <location>
        <begin position="19"/>
        <end position="57"/>
    </location>
</feature>
<gene>
    <name evidence="2" type="ORF">TSPGSL018_4899</name>
</gene>
<keyword evidence="1" id="KW-0732">Signal</keyword>
<organism evidence="2">
    <name type="scientific">Tetraselmis sp. GSL018</name>
    <dbReference type="NCBI Taxonomy" id="582737"/>
    <lineage>
        <taxon>Eukaryota</taxon>
        <taxon>Viridiplantae</taxon>
        <taxon>Chlorophyta</taxon>
        <taxon>core chlorophytes</taxon>
        <taxon>Chlorodendrophyceae</taxon>
        <taxon>Chlorodendrales</taxon>
        <taxon>Chlorodendraceae</taxon>
        <taxon>Tetraselmis</taxon>
    </lineage>
</organism>
<accession>A0A061SJ93</accession>
<feature type="signal peptide" evidence="1">
    <location>
        <begin position="1"/>
        <end position="18"/>
    </location>
</feature>
<feature type="non-terminal residue" evidence="2">
    <location>
        <position position="57"/>
    </location>
</feature>
<dbReference type="AlphaFoldDB" id="A0A061SJ93"/>
<dbReference type="EMBL" id="GBEZ01002253">
    <property type="protein sequence ID" value="JAC82781.1"/>
    <property type="molecule type" value="Transcribed_RNA"/>
</dbReference>
<name>A0A061SJ93_9CHLO</name>
<reference evidence="2" key="1">
    <citation type="submission" date="2014-05" db="EMBL/GenBank/DDBJ databases">
        <title>The transcriptome of the halophilic microalga Tetraselmis sp. GSL018 isolated from the Great Salt Lake, Utah.</title>
        <authorList>
            <person name="Jinkerson R.E."/>
            <person name="D'Adamo S."/>
            <person name="Posewitz M.C."/>
        </authorList>
    </citation>
    <scope>NUCLEOTIDE SEQUENCE</scope>
    <source>
        <strain evidence="2">GSL018</strain>
    </source>
</reference>
<evidence type="ECO:0000256" key="1">
    <source>
        <dbReference type="SAM" id="SignalP"/>
    </source>
</evidence>